<dbReference type="RefSeq" id="WP_203365229.1">
    <property type="nucleotide sequence ID" value="NZ_WSFT01000015.1"/>
</dbReference>
<protein>
    <submittedName>
        <fullName evidence="1">Uncharacterized protein</fullName>
    </submittedName>
</protein>
<dbReference type="SUPFAM" id="SSF48371">
    <property type="entry name" value="ARM repeat"/>
    <property type="match status" value="1"/>
</dbReference>
<organism evidence="1 2">
    <name type="scientific">Anaeromonas frigoriresistens</name>
    <dbReference type="NCBI Taxonomy" id="2683708"/>
    <lineage>
        <taxon>Bacteria</taxon>
        <taxon>Bacillati</taxon>
        <taxon>Bacillota</taxon>
        <taxon>Tissierellia</taxon>
        <taxon>Tissierellales</taxon>
        <taxon>Thermohalobacteraceae</taxon>
        <taxon>Anaeromonas</taxon>
    </lineage>
</organism>
<comment type="caution">
    <text evidence="1">The sequence shown here is derived from an EMBL/GenBank/DDBJ whole genome shotgun (WGS) entry which is preliminary data.</text>
</comment>
<dbReference type="InterPro" id="IPR016024">
    <property type="entry name" value="ARM-type_fold"/>
</dbReference>
<gene>
    <name evidence="1" type="ORF">GOQ27_02430</name>
</gene>
<dbReference type="Proteomes" id="UP000724672">
    <property type="component" value="Unassembled WGS sequence"/>
</dbReference>
<accession>A0A942URL2</accession>
<evidence type="ECO:0000313" key="1">
    <source>
        <dbReference type="EMBL" id="MBS4537298.1"/>
    </source>
</evidence>
<evidence type="ECO:0000313" key="2">
    <source>
        <dbReference type="Proteomes" id="UP000724672"/>
    </source>
</evidence>
<sequence length="181" mass="21630">MNENIVKMFKEINKKDNNIRLNALNQLLKITDSPVDWFDDIYHELVEKLKSNNSYQRSISILLLCNLAKSDKNNKITDLIAEILTHTSDKKFITSRQCIQNIWKIAIIDESYKNQIVKHLKKQYLNCKEAKHYNLIREDIIETFNNIYKNNIDKKLKEDILKLIEIEESEKFKKKYLKIIK</sequence>
<name>A0A942URL2_9FIRM</name>
<proteinExistence type="predicted"/>
<dbReference type="AlphaFoldDB" id="A0A942URL2"/>
<dbReference type="InterPro" id="IPR011989">
    <property type="entry name" value="ARM-like"/>
</dbReference>
<keyword evidence="2" id="KW-1185">Reference proteome</keyword>
<dbReference type="EMBL" id="WSFT01000015">
    <property type="protein sequence ID" value="MBS4537298.1"/>
    <property type="molecule type" value="Genomic_DNA"/>
</dbReference>
<reference evidence="1" key="1">
    <citation type="submission" date="2019-12" db="EMBL/GenBank/DDBJ databases">
        <title>Clostridiaceae gen. nov. sp. nov., isolated from sediment in Xinjiang, China.</title>
        <authorList>
            <person name="Zhang R."/>
        </authorList>
    </citation>
    <scope>NUCLEOTIDE SEQUENCE</scope>
    <source>
        <strain evidence="1">D2Q-11</strain>
    </source>
</reference>
<dbReference type="Gene3D" id="1.25.10.10">
    <property type="entry name" value="Leucine-rich Repeat Variant"/>
    <property type="match status" value="1"/>
</dbReference>